<evidence type="ECO:0000313" key="1">
    <source>
        <dbReference type="EMBL" id="KZS00071.1"/>
    </source>
</evidence>
<evidence type="ECO:0000313" key="2">
    <source>
        <dbReference type="Proteomes" id="UP000076858"/>
    </source>
</evidence>
<protein>
    <submittedName>
        <fullName evidence="1">Uncharacterized protein</fullName>
    </submittedName>
</protein>
<keyword evidence="2" id="KW-1185">Reference proteome</keyword>
<dbReference type="Proteomes" id="UP000076858">
    <property type="component" value="Unassembled WGS sequence"/>
</dbReference>
<organism evidence="1 2">
    <name type="scientific">Daphnia magna</name>
    <dbReference type="NCBI Taxonomy" id="35525"/>
    <lineage>
        <taxon>Eukaryota</taxon>
        <taxon>Metazoa</taxon>
        <taxon>Ecdysozoa</taxon>
        <taxon>Arthropoda</taxon>
        <taxon>Crustacea</taxon>
        <taxon>Branchiopoda</taxon>
        <taxon>Diplostraca</taxon>
        <taxon>Cladocera</taxon>
        <taxon>Anomopoda</taxon>
        <taxon>Daphniidae</taxon>
        <taxon>Daphnia</taxon>
    </lineage>
</organism>
<dbReference type="EMBL" id="LRGB01011724">
    <property type="protein sequence ID" value="KZS00071.1"/>
    <property type="molecule type" value="Genomic_DNA"/>
</dbReference>
<reference evidence="1 2" key="1">
    <citation type="submission" date="2016-03" db="EMBL/GenBank/DDBJ databases">
        <title>EvidentialGene: Evidence-directed Construction of Genes on Genomes.</title>
        <authorList>
            <person name="Gilbert D.G."/>
            <person name="Choi J.-H."/>
            <person name="Mockaitis K."/>
            <person name="Colbourne J."/>
            <person name="Pfrender M."/>
        </authorList>
    </citation>
    <scope>NUCLEOTIDE SEQUENCE [LARGE SCALE GENOMIC DNA]</scope>
    <source>
        <strain evidence="1 2">Xinb3</strain>
        <tissue evidence="1">Complete organism</tissue>
    </source>
</reference>
<name>A0A162C1Z2_9CRUS</name>
<gene>
    <name evidence="1" type="ORF">APZ42_003787</name>
</gene>
<proteinExistence type="predicted"/>
<dbReference type="AlphaFoldDB" id="A0A162C1Z2"/>
<comment type="caution">
    <text evidence="1">The sequence shown here is derived from an EMBL/GenBank/DDBJ whole genome shotgun (WGS) entry which is preliminary data.</text>
</comment>
<sequence>MSRALGATLLIGQIKAGDIKQRNASSADNSTGLSISCYGKKWWERIKLCTLCGIVYRARQTDYFIESKTKRKLKNRHRPSEWMDSRTILTAAQI</sequence>
<accession>A0A162C1Z2</accession>